<feature type="transmembrane region" description="Helical" evidence="8">
    <location>
        <begin position="281"/>
        <end position="302"/>
    </location>
</feature>
<dbReference type="EMBL" id="KN846952">
    <property type="protein sequence ID" value="KIV82677.1"/>
    <property type="molecule type" value="Genomic_DNA"/>
</dbReference>
<dbReference type="Proteomes" id="UP000053599">
    <property type="component" value="Unassembled WGS sequence"/>
</dbReference>
<feature type="transmembrane region" description="Helical" evidence="8">
    <location>
        <begin position="226"/>
        <end position="246"/>
    </location>
</feature>
<feature type="transmembrane region" description="Helical" evidence="8">
    <location>
        <begin position="123"/>
        <end position="142"/>
    </location>
</feature>
<keyword evidence="6 8" id="KW-0472">Membrane</keyword>
<evidence type="ECO:0000313" key="11">
    <source>
        <dbReference type="Proteomes" id="UP000053599"/>
    </source>
</evidence>
<evidence type="ECO:0000256" key="2">
    <source>
        <dbReference type="ARBA" id="ARBA00010992"/>
    </source>
</evidence>
<evidence type="ECO:0000256" key="4">
    <source>
        <dbReference type="ARBA" id="ARBA00022692"/>
    </source>
</evidence>
<feature type="domain" description="Major facilitator superfamily (MFS) profile" evidence="9">
    <location>
        <begin position="54"/>
        <end position="466"/>
    </location>
</feature>
<keyword evidence="4 8" id="KW-0812">Transmembrane</keyword>
<name>A0A0D1YIH3_9EURO</name>
<dbReference type="OrthoDB" id="2153661at2759"/>
<comment type="subcellular location">
    <subcellularLocation>
        <location evidence="1">Membrane</location>
        <topology evidence="1">Multi-pass membrane protein</topology>
    </subcellularLocation>
</comment>
<protein>
    <recommendedName>
        <fullName evidence="9">Major facilitator superfamily (MFS) profile domain-containing protein</fullName>
    </recommendedName>
</protein>
<dbReference type="PANTHER" id="PTHR23508:SF10">
    <property type="entry name" value="CARBOXYLIC ACID TRANSPORTER PROTEIN HOMOLOG"/>
    <property type="match status" value="1"/>
</dbReference>
<evidence type="ECO:0000259" key="9">
    <source>
        <dbReference type="PROSITE" id="PS50850"/>
    </source>
</evidence>
<evidence type="ECO:0000256" key="1">
    <source>
        <dbReference type="ARBA" id="ARBA00004141"/>
    </source>
</evidence>
<dbReference type="InterPro" id="IPR036259">
    <property type="entry name" value="MFS_trans_sf"/>
</dbReference>
<feature type="transmembrane region" description="Helical" evidence="8">
    <location>
        <begin position="190"/>
        <end position="214"/>
    </location>
</feature>
<dbReference type="PROSITE" id="PS00216">
    <property type="entry name" value="SUGAR_TRANSPORT_1"/>
    <property type="match status" value="1"/>
</dbReference>
<dbReference type="InterPro" id="IPR020846">
    <property type="entry name" value="MFS_dom"/>
</dbReference>
<feature type="transmembrane region" description="Helical" evidence="8">
    <location>
        <begin position="441"/>
        <end position="462"/>
    </location>
</feature>
<dbReference type="STRING" id="1016849.A0A0D1YIH3"/>
<dbReference type="HOGENOM" id="CLU_001265_46_12_1"/>
<keyword evidence="5 8" id="KW-1133">Transmembrane helix</keyword>
<dbReference type="SUPFAM" id="SSF103473">
    <property type="entry name" value="MFS general substrate transporter"/>
    <property type="match status" value="1"/>
</dbReference>
<dbReference type="InterPro" id="IPR005829">
    <property type="entry name" value="Sugar_transporter_CS"/>
</dbReference>
<dbReference type="GO" id="GO:0046943">
    <property type="term" value="F:carboxylic acid transmembrane transporter activity"/>
    <property type="evidence" value="ECO:0007669"/>
    <property type="project" value="TreeGrafter"/>
</dbReference>
<sequence>MEMKQHELVRSEPVQQDANSAEHDLEQIKDVDPVSQRPLVAAVTPTSKAANILTVIISGCALWSDGYNAQIIGYMNLIFAKLYPDAISSSIKTRLSNSFLIGEIFGMLCFGFGIDRFGRRNGIIFATLTLVIGLVLATASSGKTHLGMFWMMIVARGIAGFGAGAEYPVCGSSAAEAADETVGLRRRRGILVALSTEMSLDLGFVLAGPVALIVLACFHNQAHEGVWRVCFGLGIVIPLFVLIFRLRAVNSTQYRKHAIKHNIPYIHALKLYWKPMLGTSICWFLYDFTGYPFAIFSSTIIGNLNPQNSVIQNIAYGTVCNCFYIPGVIIGGFLMDKIGRKQTFTLGFFAWGIFGMIFGGAMVPIQKVFPLFIVFYGIFLALGEMGPGVATFLTCAESFPTPLRGHYMGFAAAVGKAGAAIGTQVFLPIQNSFADDIKGQQGIFLIGSAFVILGGFVSWFLIPDKEKDLESEDERFRAYLQENGYDTSYYGSKN</sequence>
<dbReference type="PANTHER" id="PTHR23508">
    <property type="entry name" value="CARBOXYLIC ACID TRANSPORTER PROTEIN HOMOLOG"/>
    <property type="match status" value="1"/>
</dbReference>
<evidence type="ECO:0000256" key="6">
    <source>
        <dbReference type="ARBA" id="ARBA00023136"/>
    </source>
</evidence>
<evidence type="ECO:0000256" key="7">
    <source>
        <dbReference type="SAM" id="MobiDB-lite"/>
    </source>
</evidence>
<dbReference type="InterPro" id="IPR005828">
    <property type="entry name" value="MFS_sugar_transport-like"/>
</dbReference>
<reference evidence="10 11" key="1">
    <citation type="submission" date="2015-01" db="EMBL/GenBank/DDBJ databases">
        <title>The Genome Sequence of Exophiala sideris CBS121828.</title>
        <authorList>
            <consortium name="The Broad Institute Genomics Platform"/>
            <person name="Cuomo C."/>
            <person name="de Hoog S."/>
            <person name="Gorbushina A."/>
            <person name="Stielow B."/>
            <person name="Teixiera M."/>
            <person name="Abouelleil A."/>
            <person name="Chapman S.B."/>
            <person name="Priest M."/>
            <person name="Young S.K."/>
            <person name="Wortman J."/>
            <person name="Nusbaum C."/>
            <person name="Birren B."/>
        </authorList>
    </citation>
    <scope>NUCLEOTIDE SEQUENCE [LARGE SCALE GENOMIC DNA]</scope>
    <source>
        <strain evidence="10 11">CBS 121828</strain>
    </source>
</reference>
<evidence type="ECO:0000256" key="5">
    <source>
        <dbReference type="ARBA" id="ARBA00022989"/>
    </source>
</evidence>
<feature type="transmembrane region" description="Helical" evidence="8">
    <location>
        <begin position="314"/>
        <end position="334"/>
    </location>
</feature>
<dbReference type="AlphaFoldDB" id="A0A0D1YIH3"/>
<evidence type="ECO:0000256" key="8">
    <source>
        <dbReference type="SAM" id="Phobius"/>
    </source>
</evidence>
<feature type="region of interest" description="Disordered" evidence="7">
    <location>
        <begin position="1"/>
        <end position="22"/>
    </location>
</feature>
<gene>
    <name evidence="10" type="ORF">PV11_04771</name>
</gene>
<organism evidence="10 11">
    <name type="scientific">Exophiala sideris</name>
    <dbReference type="NCBI Taxonomy" id="1016849"/>
    <lineage>
        <taxon>Eukaryota</taxon>
        <taxon>Fungi</taxon>
        <taxon>Dikarya</taxon>
        <taxon>Ascomycota</taxon>
        <taxon>Pezizomycotina</taxon>
        <taxon>Eurotiomycetes</taxon>
        <taxon>Chaetothyriomycetidae</taxon>
        <taxon>Chaetothyriales</taxon>
        <taxon>Herpotrichiellaceae</taxon>
        <taxon>Exophiala</taxon>
    </lineage>
</organism>
<dbReference type="Pfam" id="PF00083">
    <property type="entry name" value="Sugar_tr"/>
    <property type="match status" value="2"/>
</dbReference>
<keyword evidence="3" id="KW-0813">Transport</keyword>
<proteinExistence type="inferred from homology"/>
<evidence type="ECO:0000256" key="3">
    <source>
        <dbReference type="ARBA" id="ARBA00022448"/>
    </source>
</evidence>
<dbReference type="PROSITE" id="PS50850">
    <property type="entry name" value="MFS"/>
    <property type="match status" value="1"/>
</dbReference>
<dbReference type="Gene3D" id="1.20.1250.20">
    <property type="entry name" value="MFS general substrate transporter like domains"/>
    <property type="match status" value="1"/>
</dbReference>
<dbReference type="GO" id="GO:0005886">
    <property type="term" value="C:plasma membrane"/>
    <property type="evidence" value="ECO:0007669"/>
    <property type="project" value="TreeGrafter"/>
</dbReference>
<dbReference type="FunFam" id="1.20.1250.20:FF:000140">
    <property type="entry name" value="Putative MFS phospholipid transporter"/>
    <property type="match status" value="1"/>
</dbReference>
<feature type="transmembrane region" description="Helical" evidence="8">
    <location>
        <begin position="371"/>
        <end position="395"/>
    </location>
</feature>
<feature type="compositionally biased region" description="Basic and acidic residues" evidence="7">
    <location>
        <begin position="1"/>
        <end position="10"/>
    </location>
</feature>
<feature type="transmembrane region" description="Helical" evidence="8">
    <location>
        <begin position="407"/>
        <end position="429"/>
    </location>
</feature>
<feature type="transmembrane region" description="Helical" evidence="8">
    <location>
        <begin position="346"/>
        <end position="365"/>
    </location>
</feature>
<comment type="similarity">
    <text evidence="2">Belongs to the major facilitator superfamily. Sugar transporter (TC 2.A.1.1) family.</text>
</comment>
<accession>A0A0D1YIH3</accession>
<evidence type="ECO:0000313" key="10">
    <source>
        <dbReference type="EMBL" id="KIV82677.1"/>
    </source>
</evidence>